<dbReference type="Pfam" id="PF01593">
    <property type="entry name" value="Amino_oxidase"/>
    <property type="match status" value="1"/>
</dbReference>
<evidence type="ECO:0000313" key="6">
    <source>
        <dbReference type="Proteomes" id="UP000041254"/>
    </source>
</evidence>
<dbReference type="PANTHER" id="PTHR10742">
    <property type="entry name" value="FLAVIN MONOAMINE OXIDASE"/>
    <property type="match status" value="1"/>
</dbReference>
<feature type="compositionally biased region" description="Basic and acidic residues" evidence="3">
    <location>
        <begin position="489"/>
        <end position="500"/>
    </location>
</feature>
<dbReference type="InParanoid" id="A0A0G4FUT0"/>
<protein>
    <recommendedName>
        <fullName evidence="4">Amine oxidase domain-containing protein</fullName>
    </recommendedName>
</protein>
<evidence type="ECO:0000256" key="2">
    <source>
        <dbReference type="ARBA" id="ARBA00023002"/>
    </source>
</evidence>
<dbReference type="STRING" id="1169540.A0A0G4FUT0"/>
<dbReference type="PRINTS" id="PR00419">
    <property type="entry name" value="ADXRDTASE"/>
</dbReference>
<name>A0A0G4FUT0_VITBC</name>
<feature type="compositionally biased region" description="Low complexity" evidence="3">
    <location>
        <begin position="99"/>
        <end position="127"/>
    </location>
</feature>
<dbReference type="SUPFAM" id="SSF54373">
    <property type="entry name" value="FAD-linked reductases, C-terminal domain"/>
    <property type="match status" value="1"/>
</dbReference>
<feature type="compositionally biased region" description="Low complexity" evidence="3">
    <location>
        <begin position="358"/>
        <end position="369"/>
    </location>
</feature>
<feature type="compositionally biased region" description="Basic and acidic residues" evidence="3">
    <location>
        <begin position="40"/>
        <end position="51"/>
    </location>
</feature>
<evidence type="ECO:0000256" key="3">
    <source>
        <dbReference type="SAM" id="MobiDB-lite"/>
    </source>
</evidence>
<dbReference type="SUPFAM" id="SSF51905">
    <property type="entry name" value="FAD/NAD(P)-binding domain"/>
    <property type="match status" value="1"/>
</dbReference>
<dbReference type="InterPro" id="IPR002937">
    <property type="entry name" value="Amino_oxidase"/>
</dbReference>
<dbReference type="Proteomes" id="UP000041254">
    <property type="component" value="Unassembled WGS sequence"/>
</dbReference>
<dbReference type="VEuPathDB" id="CryptoDB:Vbra_21722"/>
<feature type="region of interest" description="Disordered" evidence="3">
    <location>
        <begin position="339"/>
        <end position="371"/>
    </location>
</feature>
<dbReference type="PhylomeDB" id="A0A0G4FUT0"/>
<accession>A0A0G4FUT0</accession>
<keyword evidence="2" id="KW-0560">Oxidoreductase</keyword>
<evidence type="ECO:0000313" key="5">
    <source>
        <dbReference type="EMBL" id="CEM18642.1"/>
    </source>
</evidence>
<feature type="domain" description="Amine oxidase" evidence="4">
    <location>
        <begin position="560"/>
        <end position="827"/>
    </location>
</feature>
<feature type="compositionally biased region" description="Basic residues" evidence="3">
    <location>
        <begin position="520"/>
        <end position="545"/>
    </location>
</feature>
<organism evidence="5 6">
    <name type="scientific">Vitrella brassicaformis (strain CCMP3155)</name>
    <dbReference type="NCBI Taxonomy" id="1169540"/>
    <lineage>
        <taxon>Eukaryota</taxon>
        <taxon>Sar</taxon>
        <taxon>Alveolata</taxon>
        <taxon>Colpodellida</taxon>
        <taxon>Vitrellaceae</taxon>
        <taxon>Vitrella</taxon>
    </lineage>
</organism>
<comment type="similarity">
    <text evidence="1">Belongs to the flavin monoamine oxidase family.</text>
</comment>
<dbReference type="EMBL" id="CDMY01000505">
    <property type="protein sequence ID" value="CEM18642.1"/>
    <property type="molecule type" value="Genomic_DNA"/>
</dbReference>
<dbReference type="PANTHER" id="PTHR10742:SF386">
    <property type="entry name" value="LYSINE-SPECIFIC HISTONE DEMETHYLASE 1A"/>
    <property type="match status" value="1"/>
</dbReference>
<dbReference type="Pfam" id="PF13450">
    <property type="entry name" value="NAD_binding_8"/>
    <property type="match status" value="1"/>
</dbReference>
<feature type="compositionally biased region" description="Basic and acidic residues" evidence="3">
    <location>
        <begin position="425"/>
        <end position="441"/>
    </location>
</feature>
<sequence length="846" mass="91325">MARGKGGSASGWEDPAHQIGWIAATKPQRNCRKPPAQQQHNDRVQVDERLQRRGRGLARGGRQERRSPSRRRPRSPPKGDAPPRQKNKAPPREPRRDAPAAAAPAPAVPVAAAQGQAAQGTAGSPSAEAVSCQQDEMKGFMKAFDESGVVVPPLAEAGDGHGEVKAHVVVVGAGVAGLAAAATLKKRGYNVTILEARDRVGGRIQTQRFSRKRGLPETNYDVAANWMHIAPGDPHYPWDIAAALGVETSAVPGGKWEPTQWTVFHDDLTGQKVDQVLVVRGHQLYERTTAIMLAMKKEKDHPAAAPPTISGLPLPDFPPSADSSFGSWFAIALDRAAEEERQACQDPPQKKQKRRKGATQAAQAASEAADQAEKVDKEVGLLRRMAAKIAQRGFGYNCQLADLALVPSLEALASQQQPAHKKPTRPTDRQLKDRAAGETDYMRRYKAGKGYQPVATPQLSIYDPPGVPAPAPNAYTTLDLFKVSPEEAQELKRKRDDGGEGRGGADGGEEDEGEEGARQPQRKKRKEGGHGKGKDRRKRAPKRAARGAYDPFKRANIDHQLTEGDRLCTKGYSWLPQFLVDSAALQDNIIHKAIVNEVRVVDHEDGSSHVEVTTADGDVYSALKAIVTVPVGVLKATNDTDSRIAFEPPLSAAKQQACERLGGGGHNKVVLRFDECFWDEAEQFINCTDPSVQFMNLHAFDPANATNTLVAHLFGQHDLQKEETVDRVVTLLAGMYGLHVDDLRDGLVDAEVTNWDTDPFALGSYSCHRPGGSADDIEELATAHPEPESQEGVDTRPAVFFAGEATSAAGNQCVHGAMHSGVRATTEALAAIHGISHPLWAASEAL</sequence>
<dbReference type="InterPro" id="IPR050281">
    <property type="entry name" value="Flavin_monoamine_oxidase"/>
</dbReference>
<dbReference type="AlphaFoldDB" id="A0A0G4FUT0"/>
<feature type="region of interest" description="Disordered" evidence="3">
    <location>
        <begin position="414"/>
        <end position="441"/>
    </location>
</feature>
<dbReference type="GO" id="GO:0016491">
    <property type="term" value="F:oxidoreductase activity"/>
    <property type="evidence" value="ECO:0007669"/>
    <property type="project" value="InterPro"/>
</dbReference>
<feature type="region of interest" description="Disordered" evidence="3">
    <location>
        <begin position="488"/>
        <end position="551"/>
    </location>
</feature>
<dbReference type="InterPro" id="IPR036188">
    <property type="entry name" value="FAD/NAD-bd_sf"/>
</dbReference>
<reference evidence="5 6" key="1">
    <citation type="submission" date="2014-11" db="EMBL/GenBank/DDBJ databases">
        <authorList>
            <person name="Zhu J."/>
            <person name="Qi W."/>
            <person name="Song R."/>
        </authorList>
    </citation>
    <scope>NUCLEOTIDE SEQUENCE [LARGE SCALE GENOMIC DNA]</scope>
</reference>
<feature type="region of interest" description="Disordered" evidence="3">
    <location>
        <begin position="1"/>
        <end position="130"/>
    </location>
</feature>
<keyword evidence="6" id="KW-1185">Reference proteome</keyword>
<evidence type="ECO:0000259" key="4">
    <source>
        <dbReference type="Pfam" id="PF01593"/>
    </source>
</evidence>
<dbReference type="OrthoDB" id="5046242at2759"/>
<dbReference type="Gene3D" id="3.50.50.60">
    <property type="entry name" value="FAD/NAD(P)-binding domain"/>
    <property type="match status" value="2"/>
</dbReference>
<proteinExistence type="inferred from homology"/>
<gene>
    <name evidence="5" type="ORF">Vbra_21722</name>
</gene>
<evidence type="ECO:0000256" key="1">
    <source>
        <dbReference type="ARBA" id="ARBA00005995"/>
    </source>
</evidence>